<protein>
    <submittedName>
        <fullName evidence="1">Uncharacterized protein</fullName>
    </submittedName>
</protein>
<organism evidence="1">
    <name type="scientific">Tanacetum cinerariifolium</name>
    <name type="common">Dalmatian daisy</name>
    <name type="synonym">Chrysanthemum cinerariifolium</name>
    <dbReference type="NCBI Taxonomy" id="118510"/>
    <lineage>
        <taxon>Eukaryota</taxon>
        <taxon>Viridiplantae</taxon>
        <taxon>Streptophyta</taxon>
        <taxon>Embryophyta</taxon>
        <taxon>Tracheophyta</taxon>
        <taxon>Spermatophyta</taxon>
        <taxon>Magnoliopsida</taxon>
        <taxon>eudicotyledons</taxon>
        <taxon>Gunneridae</taxon>
        <taxon>Pentapetalae</taxon>
        <taxon>asterids</taxon>
        <taxon>campanulids</taxon>
        <taxon>Asterales</taxon>
        <taxon>Asteraceae</taxon>
        <taxon>Asteroideae</taxon>
        <taxon>Anthemideae</taxon>
        <taxon>Anthemidinae</taxon>
        <taxon>Tanacetum</taxon>
    </lineage>
</organism>
<accession>A0A699J1L1</accession>
<comment type="caution">
    <text evidence="1">The sequence shown here is derived from an EMBL/GenBank/DDBJ whole genome shotgun (WGS) entry which is preliminary data.</text>
</comment>
<feature type="non-terminal residue" evidence="1">
    <location>
        <position position="109"/>
    </location>
</feature>
<evidence type="ECO:0000313" key="1">
    <source>
        <dbReference type="EMBL" id="GFA00447.1"/>
    </source>
</evidence>
<gene>
    <name evidence="1" type="ORF">Tci_572419</name>
</gene>
<dbReference type="AlphaFoldDB" id="A0A699J1L1"/>
<proteinExistence type="predicted"/>
<dbReference type="EMBL" id="BKCJ010354372">
    <property type="protein sequence ID" value="GFA00447.1"/>
    <property type="molecule type" value="Genomic_DNA"/>
</dbReference>
<sequence length="109" mass="12477">MVPNRGKSKKKALPLNKEADYFSKVELIENGSYGSLQGTQFVCDAMLRLFTVRHETDIEKSLKNDIEKALYVVVGSPEETSRLLAHHCFNHLDLNLSHIFYFHQAPTQK</sequence>
<reference evidence="1" key="1">
    <citation type="journal article" date="2019" name="Sci. Rep.">
        <title>Draft genome of Tanacetum cinerariifolium, the natural source of mosquito coil.</title>
        <authorList>
            <person name="Yamashiro T."/>
            <person name="Shiraishi A."/>
            <person name="Satake H."/>
            <person name="Nakayama K."/>
        </authorList>
    </citation>
    <scope>NUCLEOTIDE SEQUENCE</scope>
</reference>
<name>A0A699J1L1_TANCI</name>